<comment type="caution">
    <text evidence="4">The sequence shown here is derived from an EMBL/GenBank/DDBJ whole genome shotgun (WGS) entry which is preliminary data.</text>
</comment>
<dbReference type="SUPFAM" id="SSF48403">
    <property type="entry name" value="Ankyrin repeat"/>
    <property type="match status" value="1"/>
</dbReference>
<evidence type="ECO:0000256" key="1">
    <source>
        <dbReference type="PROSITE-ProRule" id="PRU00023"/>
    </source>
</evidence>
<organism evidence="4 5">
    <name type="scientific">Durusdinium trenchii</name>
    <dbReference type="NCBI Taxonomy" id="1381693"/>
    <lineage>
        <taxon>Eukaryota</taxon>
        <taxon>Sar</taxon>
        <taxon>Alveolata</taxon>
        <taxon>Dinophyceae</taxon>
        <taxon>Suessiales</taxon>
        <taxon>Symbiodiniaceae</taxon>
        <taxon>Durusdinium</taxon>
    </lineage>
</organism>
<dbReference type="InterPro" id="IPR052760">
    <property type="entry name" value="Mitochondrial_malonyltrans"/>
</dbReference>
<dbReference type="InterPro" id="IPR014043">
    <property type="entry name" value="Acyl_transferase_dom"/>
</dbReference>
<evidence type="ECO:0000259" key="3">
    <source>
        <dbReference type="SMART" id="SM00827"/>
    </source>
</evidence>
<dbReference type="PANTHER" id="PTHR47170:SF2">
    <property type="entry name" value="MALONYL-COA:ACP TRANSACYLASE (MAT) DOMAIN-CONTAINING PROTEIN"/>
    <property type="match status" value="1"/>
</dbReference>
<feature type="domain" description="Malonyl-CoA:ACP transacylase (MAT)" evidence="3">
    <location>
        <begin position="196"/>
        <end position="495"/>
    </location>
</feature>
<dbReference type="Pfam" id="PF00698">
    <property type="entry name" value="Acyl_transf_1"/>
    <property type="match status" value="1"/>
</dbReference>
<protein>
    <submittedName>
        <fullName evidence="4">Mitochondrial (MCT) (Mitochondrial malonyl CoA:ACP acyltransferase) (Mitochondrial malonyltransferase) ([Acyl-carrier-protein] malonyltransferase)</fullName>
    </submittedName>
</protein>
<dbReference type="SUPFAM" id="SSF52151">
    <property type="entry name" value="FabD/lysophospholipase-like"/>
    <property type="match status" value="1"/>
</dbReference>
<dbReference type="EMBL" id="CAXAMM010040440">
    <property type="protein sequence ID" value="CAK9093158.1"/>
    <property type="molecule type" value="Genomic_DNA"/>
</dbReference>
<evidence type="ECO:0000256" key="2">
    <source>
        <dbReference type="SAM" id="MobiDB-lite"/>
    </source>
</evidence>
<evidence type="ECO:0000313" key="4">
    <source>
        <dbReference type="EMBL" id="CAK9093158.1"/>
    </source>
</evidence>
<dbReference type="Proteomes" id="UP001642464">
    <property type="component" value="Unassembled WGS sequence"/>
</dbReference>
<dbReference type="SUPFAM" id="SSF55048">
    <property type="entry name" value="Probable ACP-binding domain of malonyl-CoA ACP transacylase"/>
    <property type="match status" value="1"/>
</dbReference>
<feature type="repeat" description="ANK" evidence="1">
    <location>
        <begin position="63"/>
        <end position="95"/>
    </location>
</feature>
<dbReference type="InterPro" id="IPR001227">
    <property type="entry name" value="Ac_transferase_dom_sf"/>
</dbReference>
<dbReference type="Gene3D" id="3.30.70.250">
    <property type="entry name" value="Malonyl-CoA ACP transacylase, ACP-binding"/>
    <property type="match status" value="1"/>
</dbReference>
<accession>A0ABP0QZZ6</accession>
<dbReference type="InterPro" id="IPR002110">
    <property type="entry name" value="Ankyrin_rpt"/>
</dbReference>
<dbReference type="InterPro" id="IPR036770">
    <property type="entry name" value="Ankyrin_rpt-contain_sf"/>
</dbReference>
<dbReference type="Gene3D" id="3.40.366.10">
    <property type="entry name" value="Malonyl-Coenzyme A Acyl Carrier Protein, domain 2"/>
    <property type="match status" value="1"/>
</dbReference>
<feature type="compositionally biased region" description="Basic and acidic residues" evidence="2">
    <location>
        <begin position="161"/>
        <end position="188"/>
    </location>
</feature>
<dbReference type="PROSITE" id="PS50297">
    <property type="entry name" value="ANK_REP_REGION"/>
    <property type="match status" value="1"/>
</dbReference>
<feature type="region of interest" description="Disordered" evidence="2">
    <location>
        <begin position="134"/>
        <end position="188"/>
    </location>
</feature>
<sequence>MPPAPARFVNPIPNPARYQKYNSVTLESLCEASYHGHIEKLEVLLKSGDADQIFNGDVNLHLTEVNALHMAAMAGQEAAVKLLLEAKADPHVRCVVPEGKDPKSGETAREKAAKFKHQSIVSLLKSAEEKTPPGWYQADGIGNNRKLYSEPKPVATPKPEAQAEKAQKEAPKAKETPKAKEAPKTAKEESLPVALLFPGQGSQYVKMLDGVKDVPEVKEMLSKAKTILGYDLLEMCLKGPEDKLAETQYCQPAMFVGGLAGISKLKSSNAAAASQPRCMAGLSLGEYTALCAAGVLTFEDGLRLVKLRGEAMQEAAQVGKQAMLSVAGLDQAVLEQCCSDAEKKAGAGSVCRIANALFPKGFSCAGTEQAVNELKTLAEKKGALQAKMLKTGGAFHTSLMQPAQEKLEKALLEAFPKMSPPSCDVYMNVTGDRLAAGTDPKIILELLQRQLTSPVLWATLVQKMIKDGITDFYECGPQKQLKAMMKRIDNKVWNKTQSMEV</sequence>
<dbReference type="InterPro" id="IPR016035">
    <property type="entry name" value="Acyl_Trfase/lysoPLipase"/>
</dbReference>
<proteinExistence type="predicted"/>
<keyword evidence="5" id="KW-1185">Reference proteome</keyword>
<dbReference type="Gene3D" id="1.25.40.20">
    <property type="entry name" value="Ankyrin repeat-containing domain"/>
    <property type="match status" value="1"/>
</dbReference>
<keyword evidence="4" id="KW-0012">Acyltransferase</keyword>
<dbReference type="PROSITE" id="PS50088">
    <property type="entry name" value="ANK_REPEAT"/>
    <property type="match status" value="1"/>
</dbReference>
<dbReference type="Pfam" id="PF12796">
    <property type="entry name" value="Ank_2"/>
    <property type="match status" value="1"/>
</dbReference>
<keyword evidence="1" id="KW-0040">ANK repeat</keyword>
<gene>
    <name evidence="4" type="ORF">SCF082_LOCUS43823</name>
</gene>
<dbReference type="InterPro" id="IPR016036">
    <property type="entry name" value="Malonyl_transacylase_ACP-bd"/>
</dbReference>
<dbReference type="PANTHER" id="PTHR47170">
    <property type="entry name" value="MALONYL-COA ACP TRANSACYLASE, ACP-BINDING"/>
    <property type="match status" value="1"/>
</dbReference>
<reference evidence="4 5" key="1">
    <citation type="submission" date="2024-02" db="EMBL/GenBank/DDBJ databases">
        <authorList>
            <person name="Chen Y."/>
            <person name="Shah S."/>
            <person name="Dougan E. K."/>
            <person name="Thang M."/>
            <person name="Chan C."/>
        </authorList>
    </citation>
    <scope>NUCLEOTIDE SEQUENCE [LARGE SCALE GENOMIC DNA]</scope>
</reference>
<dbReference type="SMART" id="SM00248">
    <property type="entry name" value="ANK"/>
    <property type="match status" value="2"/>
</dbReference>
<dbReference type="SMART" id="SM00827">
    <property type="entry name" value="PKS_AT"/>
    <property type="match status" value="1"/>
</dbReference>
<evidence type="ECO:0000313" key="5">
    <source>
        <dbReference type="Proteomes" id="UP001642464"/>
    </source>
</evidence>
<keyword evidence="4" id="KW-0808">Transferase</keyword>
<name>A0ABP0QZZ6_9DINO</name>
<dbReference type="GO" id="GO:0016746">
    <property type="term" value="F:acyltransferase activity"/>
    <property type="evidence" value="ECO:0007669"/>
    <property type="project" value="UniProtKB-KW"/>
</dbReference>